<reference evidence="2 3" key="1">
    <citation type="submission" date="2011-08" db="EMBL/GenBank/DDBJ databases">
        <authorList>
            <person name="Weinstock G."/>
            <person name="Sodergren E."/>
            <person name="Clifton S."/>
            <person name="Fulton L."/>
            <person name="Fulton B."/>
            <person name="Courtney L."/>
            <person name="Fronick C."/>
            <person name="Harrison M."/>
            <person name="Strong C."/>
            <person name="Farmer C."/>
            <person name="Delahaunty K."/>
            <person name="Markovic C."/>
            <person name="Hall O."/>
            <person name="Minx P."/>
            <person name="Tomlinson C."/>
            <person name="Mitreva M."/>
            <person name="Hou S."/>
            <person name="Chen J."/>
            <person name="Wollam A."/>
            <person name="Pepin K.H."/>
            <person name="Johnson M."/>
            <person name="Bhonagiri V."/>
            <person name="Zhang X."/>
            <person name="Suruliraj S."/>
            <person name="Warren W."/>
            <person name="Chinwalla A."/>
            <person name="Mardis E.R."/>
            <person name="Wilson R.K."/>
        </authorList>
    </citation>
    <scope>NUCLEOTIDE SEQUENCE [LARGE SCALE GENOMIC DNA]</scope>
    <source>
        <strain evidence="2 3">DSM 18206</strain>
    </source>
</reference>
<evidence type="ECO:0000256" key="1">
    <source>
        <dbReference type="SAM" id="MobiDB-lite"/>
    </source>
</evidence>
<evidence type="ECO:0000313" key="2">
    <source>
        <dbReference type="EMBL" id="EHJ40665.1"/>
    </source>
</evidence>
<feature type="compositionally biased region" description="Basic and acidic residues" evidence="1">
    <location>
        <begin position="55"/>
        <end position="75"/>
    </location>
</feature>
<dbReference type="Proteomes" id="UP000004407">
    <property type="component" value="Unassembled WGS sequence"/>
</dbReference>
<dbReference type="HOGENOM" id="CLU_2495308_0_0_10"/>
<accession>G6AXC2</accession>
<proteinExistence type="predicted"/>
<protein>
    <submittedName>
        <fullName evidence="2">Uncharacterized protein</fullName>
    </submittedName>
</protein>
<name>G6AXC2_9BACT</name>
<dbReference type="EMBL" id="AFZZ01000110">
    <property type="protein sequence ID" value="EHJ40665.1"/>
    <property type="molecule type" value="Genomic_DNA"/>
</dbReference>
<gene>
    <name evidence="2" type="ORF">HMPREF0673_01276</name>
</gene>
<organism evidence="2 3">
    <name type="scientific">Leyella stercorea DSM 18206</name>
    <dbReference type="NCBI Taxonomy" id="1002367"/>
    <lineage>
        <taxon>Bacteria</taxon>
        <taxon>Pseudomonadati</taxon>
        <taxon>Bacteroidota</taxon>
        <taxon>Bacteroidia</taxon>
        <taxon>Bacteroidales</taxon>
        <taxon>Prevotellaceae</taxon>
        <taxon>Leyella</taxon>
    </lineage>
</organism>
<sequence length="86" mass="9694">MTKHADATQKMLMVATIVGSRHIAHRTDGESEVGRVANKLYGRGEQSQQAHTHRAKNERNEFVAHQPDKDTEHLNTTKQAGVLQYM</sequence>
<evidence type="ECO:0000313" key="3">
    <source>
        <dbReference type="Proteomes" id="UP000004407"/>
    </source>
</evidence>
<feature type="region of interest" description="Disordered" evidence="1">
    <location>
        <begin position="44"/>
        <end position="86"/>
    </location>
</feature>
<comment type="caution">
    <text evidence="2">The sequence shown here is derived from an EMBL/GenBank/DDBJ whole genome shotgun (WGS) entry which is preliminary data.</text>
</comment>
<dbReference type="AlphaFoldDB" id="G6AXC2"/>